<name>A0ABU8C4S4_9GAMM</name>
<evidence type="ECO:0000313" key="1">
    <source>
        <dbReference type="EMBL" id="MEH8016923.1"/>
    </source>
</evidence>
<dbReference type="Pfam" id="PF11456">
    <property type="entry name" value="DUF3019"/>
    <property type="match status" value="1"/>
</dbReference>
<organism evidence="1 2">
    <name type="scientific">Rheinheimera muenzenbergensis</name>
    <dbReference type="NCBI Taxonomy" id="1193628"/>
    <lineage>
        <taxon>Bacteria</taxon>
        <taxon>Pseudomonadati</taxon>
        <taxon>Pseudomonadota</taxon>
        <taxon>Gammaproteobacteria</taxon>
        <taxon>Chromatiales</taxon>
        <taxon>Chromatiaceae</taxon>
        <taxon>Rheinheimera</taxon>
    </lineage>
</organism>
<dbReference type="RefSeq" id="WP_335735337.1">
    <property type="nucleotide sequence ID" value="NZ_JALAAR010000004.1"/>
</dbReference>
<protein>
    <submittedName>
        <fullName evidence="1">DUF3019 domain-containing protein</fullName>
    </submittedName>
</protein>
<accession>A0ABU8C4S4</accession>
<reference evidence="1 2" key="1">
    <citation type="journal article" date="2023" name="Ecotoxicol. Environ. Saf.">
        <title>Mercury remediation potential of mercury-resistant strain Rheinheimera metallidurans sp. nov. isolated from a municipal waste dumping site.</title>
        <authorList>
            <person name="Yadav V."/>
            <person name="Manjhi A."/>
            <person name="Vadakedath N."/>
        </authorList>
    </citation>
    <scope>NUCLEOTIDE SEQUENCE [LARGE SCALE GENOMIC DNA]</scope>
    <source>
        <strain evidence="1 2">E-49</strain>
    </source>
</reference>
<evidence type="ECO:0000313" key="2">
    <source>
        <dbReference type="Proteomes" id="UP001375382"/>
    </source>
</evidence>
<keyword evidence="2" id="KW-1185">Reference proteome</keyword>
<dbReference type="InterPro" id="IPR021559">
    <property type="entry name" value="DUF3019"/>
</dbReference>
<sequence length="103" mass="12120">MLQLTPATCVTLQQGRSCHTQVQVSWQLPKADNVCLYLQQQVLQCWQNSTGAQWRWRFEHANSQQLTLWRLDTNGQPSVLLDSASVEVNWVHNAQKKRLWRRF</sequence>
<dbReference type="Proteomes" id="UP001375382">
    <property type="component" value="Unassembled WGS sequence"/>
</dbReference>
<proteinExistence type="predicted"/>
<comment type="caution">
    <text evidence="1">The sequence shown here is derived from an EMBL/GenBank/DDBJ whole genome shotgun (WGS) entry which is preliminary data.</text>
</comment>
<gene>
    <name evidence="1" type="ORF">MN202_06760</name>
</gene>
<dbReference type="EMBL" id="JALAAR010000004">
    <property type="protein sequence ID" value="MEH8016923.1"/>
    <property type="molecule type" value="Genomic_DNA"/>
</dbReference>